<reference evidence="2 3" key="1">
    <citation type="submission" date="2017-09" db="EMBL/GenBank/DDBJ databases">
        <title>Large-scale bioinformatics analysis of Bacillus genomes uncovers conserved roles of natural products in bacterial physiology.</title>
        <authorList>
            <consortium name="Agbiome Team Llc"/>
            <person name="Bleich R.M."/>
            <person name="Grubbs K.J."/>
            <person name="Santa Maria K.C."/>
            <person name="Allen S.E."/>
            <person name="Farag S."/>
            <person name="Shank E.A."/>
            <person name="Bowers A."/>
        </authorList>
    </citation>
    <scope>NUCLEOTIDE SEQUENCE [LARGE SCALE GENOMIC DNA]</scope>
    <source>
        <strain evidence="2 3">AFS060282</strain>
    </source>
</reference>
<dbReference type="Pfam" id="PF18276">
    <property type="entry name" value="TcA_TcB_BD"/>
    <property type="match status" value="1"/>
</dbReference>
<feature type="non-terminal residue" evidence="2">
    <location>
        <position position="1"/>
    </location>
</feature>
<dbReference type="EMBL" id="NVDQ01000104">
    <property type="protein sequence ID" value="PFU99193.1"/>
    <property type="molecule type" value="Genomic_DNA"/>
</dbReference>
<gene>
    <name evidence="2" type="ORF">COK98_32395</name>
</gene>
<name>A0A9X7B540_BACCE</name>
<protein>
    <submittedName>
        <fullName evidence="2">Toxin</fullName>
    </submittedName>
</protein>
<accession>A0A9X7B540</accession>
<sequence>LEENKRGMEAVKTVSLETLIREKNPEFIFADIVQKVLSGKTPEVINGIHVQLQNDIFSVDLDLSSLGLEKSYNQVEKTRRIKNLSVTLPALLGPYQDVEATLSLGGETVTLSRGVDDSGLFITDLNDSRFLPFEGMDLLSGTLNLSLFHTGQDGDQRSLLESLNDVIFHIRYVMK</sequence>
<comment type="caution">
    <text evidence="2">The sequence shown here is derived from an EMBL/GenBank/DDBJ whole genome shotgun (WGS) entry which is preliminary data.</text>
</comment>
<dbReference type="Proteomes" id="UP000226257">
    <property type="component" value="Unassembled WGS sequence"/>
</dbReference>
<dbReference type="AlphaFoldDB" id="A0A9X7B540"/>
<proteinExistence type="predicted"/>
<evidence type="ECO:0000259" key="1">
    <source>
        <dbReference type="Pfam" id="PF18276"/>
    </source>
</evidence>
<organism evidence="2 3">
    <name type="scientific">Bacillus cereus</name>
    <dbReference type="NCBI Taxonomy" id="1396"/>
    <lineage>
        <taxon>Bacteria</taxon>
        <taxon>Bacillati</taxon>
        <taxon>Bacillota</taxon>
        <taxon>Bacilli</taxon>
        <taxon>Bacillales</taxon>
        <taxon>Bacillaceae</taxon>
        <taxon>Bacillus</taxon>
        <taxon>Bacillus cereus group</taxon>
    </lineage>
</organism>
<feature type="domain" description="Tc toxin complex TcA C-terminal TcB-binding" evidence="1">
    <location>
        <begin position="107"/>
        <end position="173"/>
    </location>
</feature>
<dbReference type="InterPro" id="IPR040840">
    <property type="entry name" value="TcA_TcB_BD"/>
</dbReference>
<evidence type="ECO:0000313" key="2">
    <source>
        <dbReference type="EMBL" id="PFU99193.1"/>
    </source>
</evidence>
<evidence type="ECO:0000313" key="3">
    <source>
        <dbReference type="Proteomes" id="UP000226257"/>
    </source>
</evidence>